<proteinExistence type="predicted"/>
<dbReference type="OrthoDB" id="6332619at2"/>
<keyword evidence="1" id="KW-1133">Transmembrane helix</keyword>
<keyword evidence="3" id="KW-1185">Reference proteome</keyword>
<keyword evidence="1" id="KW-0472">Membrane</keyword>
<gene>
    <name evidence="2" type="ORF">SAMN05216361_2946</name>
</gene>
<feature type="transmembrane region" description="Helical" evidence="1">
    <location>
        <begin position="119"/>
        <end position="141"/>
    </location>
</feature>
<organism evidence="2 3">
    <name type="scientific">Marisediminitalea aggregata</name>
    <dbReference type="NCBI Taxonomy" id="634436"/>
    <lineage>
        <taxon>Bacteria</taxon>
        <taxon>Pseudomonadati</taxon>
        <taxon>Pseudomonadota</taxon>
        <taxon>Gammaproteobacteria</taxon>
        <taxon>Alteromonadales</taxon>
        <taxon>Alteromonadaceae</taxon>
        <taxon>Marisediminitalea</taxon>
    </lineage>
</organism>
<sequence length="142" mass="15572">MLTNSVINWVGFTIQVIGLLLITIELYLPPLAERLKTFLESIQFRLAGKPATKQYWNWVAIVAYIVIWVISVAVVSIMDPPMSIVANAAFTLFTVFLGVVIFVSKVFVRLGIVLGRGNVIGGVGLVLALIGFTIEISKMVFS</sequence>
<name>A0A1M5MA54_9ALTE</name>
<accession>A0A1M5MA54</accession>
<feature type="transmembrane region" description="Helical" evidence="1">
    <location>
        <begin position="55"/>
        <end position="78"/>
    </location>
</feature>
<dbReference type="AlphaFoldDB" id="A0A1M5MA54"/>
<evidence type="ECO:0000313" key="3">
    <source>
        <dbReference type="Proteomes" id="UP000184520"/>
    </source>
</evidence>
<evidence type="ECO:0000313" key="2">
    <source>
        <dbReference type="EMBL" id="SHG73769.1"/>
    </source>
</evidence>
<feature type="transmembrane region" description="Helical" evidence="1">
    <location>
        <begin position="6"/>
        <end position="28"/>
    </location>
</feature>
<dbReference type="EMBL" id="FQWD01000004">
    <property type="protein sequence ID" value="SHG73769.1"/>
    <property type="molecule type" value="Genomic_DNA"/>
</dbReference>
<dbReference type="Proteomes" id="UP000184520">
    <property type="component" value="Unassembled WGS sequence"/>
</dbReference>
<feature type="transmembrane region" description="Helical" evidence="1">
    <location>
        <begin position="84"/>
        <end position="107"/>
    </location>
</feature>
<evidence type="ECO:0000256" key="1">
    <source>
        <dbReference type="SAM" id="Phobius"/>
    </source>
</evidence>
<reference evidence="3" key="1">
    <citation type="submission" date="2016-11" db="EMBL/GenBank/DDBJ databases">
        <authorList>
            <person name="Varghese N."/>
            <person name="Submissions S."/>
        </authorList>
    </citation>
    <scope>NUCLEOTIDE SEQUENCE [LARGE SCALE GENOMIC DNA]</scope>
    <source>
        <strain evidence="3">CGMCC 1.8995</strain>
    </source>
</reference>
<dbReference type="RefSeq" id="WP_073323717.1">
    <property type="nucleotide sequence ID" value="NZ_FQWD01000004.1"/>
</dbReference>
<protein>
    <submittedName>
        <fullName evidence="2">Uncharacterized protein</fullName>
    </submittedName>
</protein>
<keyword evidence="1" id="KW-0812">Transmembrane</keyword>